<dbReference type="EMBL" id="AP023367">
    <property type="protein sequence ID" value="BCJ95952.1"/>
    <property type="molecule type" value="Genomic_DNA"/>
</dbReference>
<accession>A0A6S6R9K9</accession>
<gene>
    <name evidence="1" type="ORF">acsn021_35210</name>
</gene>
<reference evidence="1 2" key="1">
    <citation type="journal article" date="2016" name="Int. J. Syst. Evol. Microbiol.">
        <title>Descriptions of Anaerotaenia torta gen. nov., sp. nov. and Anaerocolumna cellulosilytica gen. nov., sp. nov. isolated from a methanogenic reactor of cattle waste.</title>
        <authorList>
            <person name="Uek A."/>
            <person name="Ohtaki Y."/>
            <person name="Kaku N."/>
            <person name="Ueki K."/>
        </authorList>
    </citation>
    <scope>NUCLEOTIDE SEQUENCE [LARGE SCALE GENOMIC DNA]</scope>
    <source>
        <strain evidence="1 2">SN021</strain>
    </source>
</reference>
<organism evidence="1 2">
    <name type="scientific">Anaerocolumna cellulosilytica</name>
    <dbReference type="NCBI Taxonomy" id="433286"/>
    <lineage>
        <taxon>Bacteria</taxon>
        <taxon>Bacillati</taxon>
        <taxon>Bacillota</taxon>
        <taxon>Clostridia</taxon>
        <taxon>Lachnospirales</taxon>
        <taxon>Lachnospiraceae</taxon>
        <taxon>Anaerocolumna</taxon>
    </lineage>
</organism>
<proteinExistence type="predicted"/>
<name>A0A6S6R9K9_9FIRM</name>
<dbReference type="Proteomes" id="UP000515561">
    <property type="component" value="Chromosome"/>
</dbReference>
<keyword evidence="2" id="KW-1185">Reference proteome</keyword>
<dbReference type="AlphaFoldDB" id="A0A6S6R9K9"/>
<sequence>MRYMVVTKNLVILNYGILLSKVTKLNEYKYFTVTTAKRMEQAGRFVPVELDDTVNNFGIVNKVCGYMT</sequence>
<evidence type="ECO:0000313" key="2">
    <source>
        <dbReference type="Proteomes" id="UP000515561"/>
    </source>
</evidence>
<evidence type="ECO:0000313" key="1">
    <source>
        <dbReference type="EMBL" id="BCJ95952.1"/>
    </source>
</evidence>
<dbReference type="KEGG" id="acel:acsn021_35210"/>
<protein>
    <submittedName>
        <fullName evidence="1">Uncharacterized protein</fullName>
    </submittedName>
</protein>